<evidence type="ECO:0000313" key="3">
    <source>
        <dbReference type="Proteomes" id="UP000265520"/>
    </source>
</evidence>
<accession>A0A392W6G6</accession>
<dbReference type="Pfam" id="PF22936">
    <property type="entry name" value="Pol_BBD"/>
    <property type="match status" value="1"/>
</dbReference>
<dbReference type="Proteomes" id="UP000265520">
    <property type="component" value="Unassembled WGS sequence"/>
</dbReference>
<protein>
    <submittedName>
        <fullName evidence="2">Retrovirus-related pol polyprotein from transposon TNT 1-94</fullName>
    </submittedName>
</protein>
<name>A0A392W6G6_9FABA</name>
<sequence>MTAHREWLTNFDASKKTSIKLADSRKLAAQGTGNIVIR</sequence>
<dbReference type="EMBL" id="LXQA011352122">
    <property type="protein sequence ID" value="MCI94280.1"/>
    <property type="molecule type" value="Genomic_DNA"/>
</dbReference>
<evidence type="ECO:0000313" key="2">
    <source>
        <dbReference type="EMBL" id="MCI94280.1"/>
    </source>
</evidence>
<organism evidence="2 3">
    <name type="scientific">Trifolium medium</name>
    <dbReference type="NCBI Taxonomy" id="97028"/>
    <lineage>
        <taxon>Eukaryota</taxon>
        <taxon>Viridiplantae</taxon>
        <taxon>Streptophyta</taxon>
        <taxon>Embryophyta</taxon>
        <taxon>Tracheophyta</taxon>
        <taxon>Spermatophyta</taxon>
        <taxon>Magnoliopsida</taxon>
        <taxon>eudicotyledons</taxon>
        <taxon>Gunneridae</taxon>
        <taxon>Pentapetalae</taxon>
        <taxon>rosids</taxon>
        <taxon>fabids</taxon>
        <taxon>Fabales</taxon>
        <taxon>Fabaceae</taxon>
        <taxon>Papilionoideae</taxon>
        <taxon>50 kb inversion clade</taxon>
        <taxon>NPAAA clade</taxon>
        <taxon>Hologalegina</taxon>
        <taxon>IRL clade</taxon>
        <taxon>Trifolieae</taxon>
        <taxon>Trifolium</taxon>
    </lineage>
</organism>
<evidence type="ECO:0000259" key="1">
    <source>
        <dbReference type="Pfam" id="PF22936"/>
    </source>
</evidence>
<dbReference type="AlphaFoldDB" id="A0A392W6G6"/>
<feature type="domain" description="Retrovirus-related Pol polyprotein from transposon TNT 1-94-like beta-barrel" evidence="1">
    <location>
        <begin position="1"/>
        <end position="37"/>
    </location>
</feature>
<dbReference type="InterPro" id="IPR054722">
    <property type="entry name" value="PolX-like_BBD"/>
</dbReference>
<keyword evidence="3" id="KW-1185">Reference proteome</keyword>
<proteinExistence type="predicted"/>
<feature type="non-terminal residue" evidence="2">
    <location>
        <position position="38"/>
    </location>
</feature>
<comment type="caution">
    <text evidence="2">The sequence shown here is derived from an EMBL/GenBank/DDBJ whole genome shotgun (WGS) entry which is preliminary data.</text>
</comment>
<reference evidence="2 3" key="1">
    <citation type="journal article" date="2018" name="Front. Plant Sci.">
        <title>Red Clover (Trifolium pratense) and Zigzag Clover (T. medium) - A Picture of Genomic Similarities and Differences.</title>
        <authorList>
            <person name="Dluhosova J."/>
            <person name="Istvanek J."/>
            <person name="Nedelnik J."/>
            <person name="Repkova J."/>
        </authorList>
    </citation>
    <scope>NUCLEOTIDE SEQUENCE [LARGE SCALE GENOMIC DNA]</scope>
    <source>
        <strain evidence="3">cv. 10/8</strain>
        <tissue evidence="2">Leaf</tissue>
    </source>
</reference>